<dbReference type="EMBL" id="KQ090130">
    <property type="protein sequence ID" value="KMT07913.1"/>
    <property type="molecule type" value="Genomic_DNA"/>
</dbReference>
<proteinExistence type="predicted"/>
<reference evidence="1 2" key="1">
    <citation type="journal article" date="2014" name="Nature">
        <title>The genome of the recently domesticated crop plant sugar beet (Beta vulgaris).</title>
        <authorList>
            <person name="Dohm J.C."/>
            <person name="Minoche A.E."/>
            <person name="Holtgrawe D."/>
            <person name="Capella-Gutierrez S."/>
            <person name="Zakrzewski F."/>
            <person name="Tafer H."/>
            <person name="Rupp O."/>
            <person name="Sorensen T.R."/>
            <person name="Stracke R."/>
            <person name="Reinhardt R."/>
            <person name="Goesmann A."/>
            <person name="Kraft T."/>
            <person name="Schulz B."/>
            <person name="Stadler P.F."/>
            <person name="Schmidt T."/>
            <person name="Gabaldon T."/>
            <person name="Lehrach H."/>
            <person name="Weisshaar B."/>
            <person name="Himmelbauer H."/>
        </authorList>
    </citation>
    <scope>NUCLEOTIDE SEQUENCE [LARGE SCALE GENOMIC DNA]</scope>
    <source>
        <tissue evidence="1">Taproot</tissue>
    </source>
</reference>
<sequence length="61" mass="6870">MLSPMILEVNWNCKIKTLCSKSLENFIISSMAHLPSSSARTRSGGTHRQRILPLNYFLCAC</sequence>
<dbReference type="Proteomes" id="UP000035740">
    <property type="component" value="Chromosome 6"/>
</dbReference>
<protein>
    <submittedName>
        <fullName evidence="1">Uncharacterized protein</fullName>
    </submittedName>
</protein>
<accession>A0A0J8C7B0</accession>
<name>A0A0J8C7B0_BETVV</name>
<keyword evidence="2" id="KW-1185">Reference proteome</keyword>
<gene>
    <name evidence="1" type="ORF">BVRB_6g145170</name>
</gene>
<evidence type="ECO:0000313" key="1">
    <source>
        <dbReference type="EMBL" id="KMT07913.1"/>
    </source>
</evidence>
<dbReference type="AlphaFoldDB" id="A0A0J8C7B0"/>
<organism evidence="1 2">
    <name type="scientific">Beta vulgaris subsp. vulgaris</name>
    <name type="common">Beet</name>
    <dbReference type="NCBI Taxonomy" id="3555"/>
    <lineage>
        <taxon>Eukaryota</taxon>
        <taxon>Viridiplantae</taxon>
        <taxon>Streptophyta</taxon>
        <taxon>Embryophyta</taxon>
        <taxon>Tracheophyta</taxon>
        <taxon>Spermatophyta</taxon>
        <taxon>Magnoliopsida</taxon>
        <taxon>eudicotyledons</taxon>
        <taxon>Gunneridae</taxon>
        <taxon>Pentapetalae</taxon>
        <taxon>Caryophyllales</taxon>
        <taxon>Chenopodiaceae</taxon>
        <taxon>Betoideae</taxon>
        <taxon>Beta</taxon>
    </lineage>
</organism>
<dbReference type="Gramene" id="KMT07913">
    <property type="protein sequence ID" value="KMT07913"/>
    <property type="gene ID" value="BVRB_6g145170"/>
</dbReference>
<evidence type="ECO:0000313" key="2">
    <source>
        <dbReference type="Proteomes" id="UP000035740"/>
    </source>
</evidence>